<feature type="transmembrane region" description="Helical" evidence="6">
    <location>
        <begin position="253"/>
        <end position="277"/>
    </location>
</feature>
<dbReference type="Proteomes" id="UP000176786">
    <property type="component" value="Unassembled WGS sequence"/>
</dbReference>
<evidence type="ECO:0000256" key="6">
    <source>
        <dbReference type="SAM" id="Phobius"/>
    </source>
</evidence>
<dbReference type="EMBL" id="MFES01000035">
    <property type="protein sequence ID" value="OGE84775.1"/>
    <property type="molecule type" value="Genomic_DNA"/>
</dbReference>
<evidence type="ECO:0000256" key="5">
    <source>
        <dbReference type="ARBA" id="ARBA00023136"/>
    </source>
</evidence>
<protein>
    <recommendedName>
        <fullName evidence="9">AI-2E family transporter</fullName>
    </recommendedName>
</protein>
<keyword evidence="4 6" id="KW-1133">Transmembrane helix</keyword>
<comment type="similarity">
    <text evidence="2">Belongs to the autoinducer-2 exporter (AI-2E) (TC 2.A.86) family.</text>
</comment>
<name>A0A1F5P4J8_9BACT</name>
<organism evidence="7 8">
    <name type="scientific">Candidatus Doudnabacteria bacterium RIFCSPHIGHO2_02_FULL_46_11</name>
    <dbReference type="NCBI Taxonomy" id="1817832"/>
    <lineage>
        <taxon>Bacteria</taxon>
        <taxon>Candidatus Doudnaibacteriota</taxon>
    </lineage>
</organism>
<feature type="transmembrane region" description="Helical" evidence="6">
    <location>
        <begin position="69"/>
        <end position="91"/>
    </location>
</feature>
<feature type="transmembrane region" description="Helical" evidence="6">
    <location>
        <begin position="315"/>
        <end position="336"/>
    </location>
</feature>
<proteinExistence type="inferred from homology"/>
<evidence type="ECO:0008006" key="9">
    <source>
        <dbReference type="Google" id="ProtNLM"/>
    </source>
</evidence>
<dbReference type="InterPro" id="IPR002549">
    <property type="entry name" value="AI-2E-like"/>
</dbReference>
<evidence type="ECO:0000256" key="4">
    <source>
        <dbReference type="ARBA" id="ARBA00022989"/>
    </source>
</evidence>
<keyword evidence="3 6" id="KW-0812">Transmembrane</keyword>
<evidence type="ECO:0000313" key="7">
    <source>
        <dbReference type="EMBL" id="OGE84775.1"/>
    </source>
</evidence>
<comment type="subcellular location">
    <subcellularLocation>
        <location evidence="1">Membrane</location>
        <topology evidence="1">Multi-pass membrane protein</topology>
    </subcellularLocation>
</comment>
<evidence type="ECO:0000256" key="3">
    <source>
        <dbReference type="ARBA" id="ARBA00022692"/>
    </source>
</evidence>
<reference evidence="7 8" key="1">
    <citation type="journal article" date="2016" name="Nat. Commun.">
        <title>Thousands of microbial genomes shed light on interconnected biogeochemical processes in an aquifer system.</title>
        <authorList>
            <person name="Anantharaman K."/>
            <person name="Brown C.T."/>
            <person name="Hug L.A."/>
            <person name="Sharon I."/>
            <person name="Castelle C.J."/>
            <person name="Probst A.J."/>
            <person name="Thomas B.C."/>
            <person name="Singh A."/>
            <person name="Wilkins M.J."/>
            <person name="Karaoz U."/>
            <person name="Brodie E.L."/>
            <person name="Williams K.H."/>
            <person name="Hubbard S.S."/>
            <person name="Banfield J.F."/>
        </authorList>
    </citation>
    <scope>NUCLEOTIDE SEQUENCE [LARGE SCALE GENOMIC DNA]</scope>
</reference>
<dbReference type="GO" id="GO:0005886">
    <property type="term" value="C:plasma membrane"/>
    <property type="evidence" value="ECO:0007669"/>
    <property type="project" value="UniProtKB-SubCell"/>
</dbReference>
<evidence type="ECO:0000256" key="2">
    <source>
        <dbReference type="ARBA" id="ARBA00009773"/>
    </source>
</evidence>
<feature type="transmembrane region" description="Helical" evidence="6">
    <location>
        <begin position="200"/>
        <end position="222"/>
    </location>
</feature>
<comment type="caution">
    <text evidence="7">The sequence shown here is derived from an EMBL/GenBank/DDBJ whole genome shotgun (WGS) entry which is preliminary data.</text>
</comment>
<dbReference type="STRING" id="1817832.A3J48_01425"/>
<feature type="transmembrane region" description="Helical" evidence="6">
    <location>
        <begin position="229"/>
        <end position="247"/>
    </location>
</feature>
<accession>A0A1F5P4J8</accession>
<dbReference type="PANTHER" id="PTHR21716">
    <property type="entry name" value="TRANSMEMBRANE PROTEIN"/>
    <property type="match status" value="1"/>
</dbReference>
<feature type="transmembrane region" description="Helical" evidence="6">
    <location>
        <begin position="289"/>
        <end position="309"/>
    </location>
</feature>
<evidence type="ECO:0000256" key="1">
    <source>
        <dbReference type="ARBA" id="ARBA00004141"/>
    </source>
</evidence>
<dbReference type="Pfam" id="PF01594">
    <property type="entry name" value="AI-2E_transport"/>
    <property type="match status" value="1"/>
</dbReference>
<keyword evidence="5 6" id="KW-0472">Membrane</keyword>
<dbReference type="AlphaFoldDB" id="A0A1F5P4J8"/>
<dbReference type="PANTHER" id="PTHR21716:SF62">
    <property type="entry name" value="TRANSPORT PROTEIN YDBI-RELATED"/>
    <property type="match status" value="1"/>
</dbReference>
<feature type="transmembrane region" description="Helical" evidence="6">
    <location>
        <begin position="146"/>
        <end position="168"/>
    </location>
</feature>
<gene>
    <name evidence="7" type="ORF">A3J48_01425</name>
</gene>
<feature type="transmembrane region" description="Helical" evidence="6">
    <location>
        <begin position="21"/>
        <end position="49"/>
    </location>
</feature>
<evidence type="ECO:0000313" key="8">
    <source>
        <dbReference type="Proteomes" id="UP000176786"/>
    </source>
</evidence>
<sequence length="352" mass="38495">MLNSNAAKIEITTSTILKTVFIVLGLALFYVVRDIVLLLLVAVTFASALEPLVATAHKTLKFPRTLTVLLVYVIVLGLLGLFFYTLTPLFIEQFSQLGIKYKEFVQNVNNSDGQFYEFLRSMGLGNSLSNLFDSFSNASANTLGRAVNFLTGFLEIIAVLVISFYLVVEQTAMRATVKQLLPEEHREKAVRVITAIQRKLGMWLLGQIILSLTIFLVTFTILSLLNINLALALAAVAGLLEIVPFLGPIMAAIPAILIAFTQSPALAFVVGIMYLLVQKTENYILVPKIMEKTVGLHPLVILFSVLIGFKLAGIFGALLAVPVVAAASVIVEAYIYGKQPHVPEKPESILLK</sequence>